<gene>
    <name evidence="1" type="primary">72</name>
    <name evidence="1" type="ORF">SEA_ALTADENA_72</name>
</gene>
<evidence type="ECO:0000313" key="1">
    <source>
        <dbReference type="EMBL" id="WNO25894.1"/>
    </source>
</evidence>
<organism evidence="1 2">
    <name type="scientific">Arthrobacter phage Altadena</name>
    <dbReference type="NCBI Taxonomy" id="3059064"/>
    <lineage>
        <taxon>Viruses</taxon>
        <taxon>Duplodnaviria</taxon>
        <taxon>Heunggongvirae</taxon>
        <taxon>Uroviricota</taxon>
        <taxon>Caudoviricetes</taxon>
        <taxon>Berryhillviridae</taxon>
        <taxon>Altadenavirus</taxon>
        <taxon>Altadenavirus altadena</taxon>
    </lineage>
</organism>
<name>A0AA96HVK8_9CAUD</name>
<reference evidence="1 2" key="1">
    <citation type="submission" date="2023-08" db="EMBL/GenBank/DDBJ databases">
        <authorList>
            <person name="Beyer A.R."/>
            <person name="Cuttino I."/>
            <person name="Clifton D.R."/>
            <person name="Poitier J.S."/>
            <person name="White J."/>
            <person name="Ko C."/>
            <person name="Russell D.A."/>
            <person name="Jacobs-Sera D."/>
            <person name="Hatfull G.F."/>
        </authorList>
    </citation>
    <scope>NUCLEOTIDE SEQUENCE [LARGE SCALE GENOMIC DNA]</scope>
</reference>
<evidence type="ECO:0000313" key="2">
    <source>
        <dbReference type="Proteomes" id="UP001304441"/>
    </source>
</evidence>
<protein>
    <submittedName>
        <fullName evidence="1">Uncharacterized protein</fullName>
    </submittedName>
</protein>
<proteinExistence type="predicted"/>
<sequence length="67" mass="7289">MNVYEILDRTTDPAVVAEIRRMDKSGEAAWKFSALDLSAGLYSTDGRLLAAVTAGEDEDVELADELL</sequence>
<dbReference type="Proteomes" id="UP001304441">
    <property type="component" value="Segment"/>
</dbReference>
<keyword evidence="2" id="KW-1185">Reference proteome</keyword>
<accession>A0AA96HVK8</accession>
<dbReference type="EMBL" id="OR521058">
    <property type="protein sequence ID" value="WNO25894.1"/>
    <property type="molecule type" value="Genomic_DNA"/>
</dbReference>